<evidence type="ECO:0000256" key="9">
    <source>
        <dbReference type="ARBA" id="ARBA00023163"/>
    </source>
</evidence>
<sequence length="198" mass="21896">MGAVKKAINDHEHLATLQSYYAEHRVLPSYARLMSLLGFASKSAVKKVLERLEGMGMLERTADGDWAPSERFFDRAIATQPVPAGMPISADSDVHEQITIDRFLIQQPTKTVLIRVKGDSMVDAGIHDGDLAVVERKTEATQGDIVVAVVDDQFTLKTLARDKDGYHLLPANPNYPVIRPNGKLEIFGVLVGLVRKYQ</sequence>
<evidence type="ECO:0000313" key="15">
    <source>
        <dbReference type="Proteomes" id="UP000321192"/>
    </source>
</evidence>
<keyword evidence="8" id="KW-0238">DNA-binding</keyword>
<evidence type="ECO:0000313" key="14">
    <source>
        <dbReference type="EMBL" id="TXH78270.1"/>
    </source>
</evidence>
<protein>
    <submittedName>
        <fullName evidence="14">Repressor LexA</fullName>
        <ecNumber evidence="14">3.4.21.88</ecNumber>
    </submittedName>
</protein>
<evidence type="ECO:0000256" key="1">
    <source>
        <dbReference type="ARBA" id="ARBA00007484"/>
    </source>
</evidence>
<dbReference type="InterPro" id="IPR036388">
    <property type="entry name" value="WH-like_DNA-bd_sf"/>
</dbReference>
<evidence type="ECO:0000256" key="3">
    <source>
        <dbReference type="ARBA" id="ARBA00022705"/>
    </source>
</evidence>
<evidence type="ECO:0000259" key="13">
    <source>
        <dbReference type="Pfam" id="PF00717"/>
    </source>
</evidence>
<dbReference type="GO" id="GO:0004252">
    <property type="term" value="F:serine-type endopeptidase activity"/>
    <property type="evidence" value="ECO:0007669"/>
    <property type="project" value="UniProtKB-EC"/>
</dbReference>
<dbReference type="EMBL" id="SSFD01000395">
    <property type="protein sequence ID" value="TXH78270.1"/>
    <property type="molecule type" value="Genomic_DNA"/>
</dbReference>
<gene>
    <name evidence="14" type="primary">lexA</name>
    <name evidence="14" type="ORF">E6Q80_23105</name>
</gene>
<dbReference type="AlphaFoldDB" id="A0A5C7S3W5"/>
<keyword evidence="10" id="KW-0234">DNA repair</keyword>
<dbReference type="SUPFAM" id="SSF46785">
    <property type="entry name" value="Winged helix' DNA-binding domain"/>
    <property type="match status" value="1"/>
</dbReference>
<keyword evidence="3" id="KW-0235">DNA replication</keyword>
<evidence type="ECO:0000256" key="4">
    <source>
        <dbReference type="ARBA" id="ARBA00022763"/>
    </source>
</evidence>
<evidence type="ECO:0000256" key="11">
    <source>
        <dbReference type="ARBA" id="ARBA00023236"/>
    </source>
</evidence>
<evidence type="ECO:0000256" key="8">
    <source>
        <dbReference type="ARBA" id="ARBA00023125"/>
    </source>
</evidence>
<dbReference type="GO" id="GO:0006260">
    <property type="term" value="P:DNA replication"/>
    <property type="evidence" value="ECO:0007669"/>
    <property type="project" value="UniProtKB-KW"/>
</dbReference>
<dbReference type="InterPro" id="IPR006197">
    <property type="entry name" value="Peptidase_S24_LexA"/>
</dbReference>
<dbReference type="NCBIfam" id="TIGR00498">
    <property type="entry name" value="lexA"/>
    <property type="match status" value="1"/>
</dbReference>
<keyword evidence="4" id="KW-0227">DNA damage</keyword>
<dbReference type="Proteomes" id="UP000321192">
    <property type="component" value="Unassembled WGS sequence"/>
</dbReference>
<dbReference type="Gene3D" id="1.10.10.10">
    <property type="entry name" value="Winged helix-like DNA-binding domain superfamily/Winged helix DNA-binding domain"/>
    <property type="match status" value="1"/>
</dbReference>
<keyword evidence="7" id="KW-0805">Transcription regulation</keyword>
<dbReference type="PANTHER" id="PTHR33516:SF2">
    <property type="entry name" value="LEXA REPRESSOR-RELATED"/>
    <property type="match status" value="1"/>
</dbReference>
<evidence type="ECO:0000256" key="10">
    <source>
        <dbReference type="ARBA" id="ARBA00023204"/>
    </source>
</evidence>
<proteinExistence type="inferred from homology"/>
<dbReference type="InterPro" id="IPR036286">
    <property type="entry name" value="LexA/Signal_pep-like_sf"/>
</dbReference>
<comment type="caution">
    <text evidence="14">The sequence shown here is derived from an EMBL/GenBank/DDBJ whole genome shotgun (WGS) entry which is preliminary data.</text>
</comment>
<dbReference type="Pfam" id="PF00717">
    <property type="entry name" value="Peptidase_S24"/>
    <property type="match status" value="1"/>
</dbReference>
<dbReference type="SUPFAM" id="SSF51306">
    <property type="entry name" value="LexA/Signal peptidase"/>
    <property type="match status" value="1"/>
</dbReference>
<keyword evidence="5 12" id="KW-0378">Hydrolase</keyword>
<dbReference type="GO" id="GO:0045892">
    <property type="term" value="P:negative regulation of DNA-templated transcription"/>
    <property type="evidence" value="ECO:0007669"/>
    <property type="project" value="InterPro"/>
</dbReference>
<dbReference type="GO" id="GO:0009432">
    <property type="term" value="P:SOS response"/>
    <property type="evidence" value="ECO:0007669"/>
    <property type="project" value="UniProtKB-KW"/>
</dbReference>
<dbReference type="EC" id="3.4.21.88" evidence="14"/>
<dbReference type="GO" id="GO:0003677">
    <property type="term" value="F:DNA binding"/>
    <property type="evidence" value="ECO:0007669"/>
    <property type="project" value="UniProtKB-KW"/>
</dbReference>
<reference evidence="14 15" key="1">
    <citation type="submission" date="2018-09" db="EMBL/GenBank/DDBJ databases">
        <title>Metagenome Assembled Genomes from an Advanced Water Purification Facility.</title>
        <authorList>
            <person name="Stamps B.W."/>
            <person name="Spear J.R."/>
        </authorList>
    </citation>
    <scope>NUCLEOTIDE SEQUENCE [LARGE SCALE GENOMIC DNA]</scope>
    <source>
        <strain evidence="14">Bin_27_1</strain>
    </source>
</reference>
<dbReference type="InterPro" id="IPR006200">
    <property type="entry name" value="LexA"/>
</dbReference>
<dbReference type="InterPro" id="IPR039418">
    <property type="entry name" value="LexA-like"/>
</dbReference>
<dbReference type="InterPro" id="IPR050077">
    <property type="entry name" value="LexA_repressor"/>
</dbReference>
<evidence type="ECO:0000256" key="6">
    <source>
        <dbReference type="ARBA" id="ARBA00022813"/>
    </source>
</evidence>
<name>A0A5C7S3W5_THASP</name>
<evidence type="ECO:0000256" key="5">
    <source>
        <dbReference type="ARBA" id="ARBA00022801"/>
    </source>
</evidence>
<comment type="similarity">
    <text evidence="1 12">Belongs to the peptidase S24 family.</text>
</comment>
<dbReference type="Gene3D" id="2.10.109.10">
    <property type="entry name" value="Umud Fragment, subunit A"/>
    <property type="match status" value="1"/>
</dbReference>
<dbReference type="InterPro" id="IPR015927">
    <property type="entry name" value="Peptidase_S24_S26A/B/C"/>
</dbReference>
<keyword evidence="6 12" id="KW-0068">Autocatalytic cleavage</keyword>
<keyword evidence="9" id="KW-0804">Transcription</keyword>
<dbReference type="CDD" id="cd06529">
    <property type="entry name" value="S24_LexA-like"/>
    <property type="match status" value="1"/>
</dbReference>
<accession>A0A5C7S3W5</accession>
<dbReference type="InterPro" id="IPR036390">
    <property type="entry name" value="WH_DNA-bd_sf"/>
</dbReference>
<keyword evidence="11" id="KW-0742">SOS response</keyword>
<keyword evidence="2" id="KW-0678">Repressor</keyword>
<evidence type="ECO:0000256" key="7">
    <source>
        <dbReference type="ARBA" id="ARBA00023015"/>
    </source>
</evidence>
<dbReference type="GO" id="GO:0006281">
    <property type="term" value="P:DNA repair"/>
    <property type="evidence" value="ECO:0007669"/>
    <property type="project" value="UniProtKB-KW"/>
</dbReference>
<evidence type="ECO:0000256" key="12">
    <source>
        <dbReference type="RuleBase" id="RU003991"/>
    </source>
</evidence>
<dbReference type="PRINTS" id="PR00726">
    <property type="entry name" value="LEXASERPTASE"/>
</dbReference>
<organism evidence="14 15">
    <name type="scientific">Thauera aminoaromatica</name>
    <dbReference type="NCBI Taxonomy" id="164330"/>
    <lineage>
        <taxon>Bacteria</taxon>
        <taxon>Pseudomonadati</taxon>
        <taxon>Pseudomonadota</taxon>
        <taxon>Betaproteobacteria</taxon>
        <taxon>Rhodocyclales</taxon>
        <taxon>Zoogloeaceae</taxon>
        <taxon>Thauera</taxon>
    </lineage>
</organism>
<feature type="domain" description="Peptidase S24/S26A/S26B/S26C" evidence="13">
    <location>
        <begin position="82"/>
        <end position="191"/>
    </location>
</feature>
<dbReference type="PANTHER" id="PTHR33516">
    <property type="entry name" value="LEXA REPRESSOR"/>
    <property type="match status" value="1"/>
</dbReference>
<evidence type="ECO:0000256" key="2">
    <source>
        <dbReference type="ARBA" id="ARBA00022491"/>
    </source>
</evidence>